<organism evidence="2 3">
    <name type="scientific">Vibrio coralliirubri</name>
    <dbReference type="NCBI Taxonomy" id="1516159"/>
    <lineage>
        <taxon>Bacteria</taxon>
        <taxon>Pseudomonadati</taxon>
        <taxon>Pseudomonadota</taxon>
        <taxon>Gammaproteobacteria</taxon>
        <taxon>Vibrionales</taxon>
        <taxon>Vibrionaceae</taxon>
        <taxon>Vibrio</taxon>
    </lineage>
</organism>
<dbReference type="Pfam" id="PF03869">
    <property type="entry name" value="Arc"/>
    <property type="match status" value="1"/>
</dbReference>
<protein>
    <recommendedName>
        <fullName evidence="1">Arc-like DNA binding domain-containing protein</fullName>
    </recommendedName>
</protein>
<keyword evidence="3" id="KW-1185">Reference proteome</keyword>
<dbReference type="AlphaFoldDB" id="A0AA87C002"/>
<reference evidence="2 3" key="1">
    <citation type="submission" date="2014-06" db="EMBL/GenBank/DDBJ databases">
        <authorList>
            <person name="Le Roux F."/>
        </authorList>
    </citation>
    <scope>NUCLEOTIDE SEQUENCE [LARGE SCALE GENOMIC DNA]</scope>
    <source>
        <strain evidence="2 3">J2-31</strain>
    </source>
</reference>
<dbReference type="GO" id="GO:0003677">
    <property type="term" value="F:DNA binding"/>
    <property type="evidence" value="ECO:0007669"/>
    <property type="project" value="InterPro"/>
</dbReference>
<dbReference type="GO" id="GO:0006355">
    <property type="term" value="P:regulation of DNA-templated transcription"/>
    <property type="evidence" value="ECO:0007669"/>
    <property type="project" value="InterPro"/>
</dbReference>
<accession>A0AA87C002</accession>
<gene>
    <name evidence="2" type="ORF">VCR31J2_1290183</name>
</gene>
<dbReference type="SUPFAM" id="SSF47598">
    <property type="entry name" value="Ribbon-helix-helix"/>
    <property type="match status" value="1"/>
</dbReference>
<dbReference type="InterPro" id="IPR005569">
    <property type="entry name" value="Arc_DNA-bd_dom"/>
</dbReference>
<evidence type="ECO:0000313" key="3">
    <source>
        <dbReference type="Proteomes" id="UP000041625"/>
    </source>
</evidence>
<evidence type="ECO:0000313" key="2">
    <source>
        <dbReference type="EMBL" id="CDT72429.1"/>
    </source>
</evidence>
<name>A0AA87C002_9VIBR</name>
<proteinExistence type="predicted"/>
<feature type="domain" description="Arc-like DNA binding" evidence="1">
    <location>
        <begin position="5"/>
        <end position="50"/>
    </location>
</feature>
<evidence type="ECO:0000259" key="1">
    <source>
        <dbReference type="Pfam" id="PF03869"/>
    </source>
</evidence>
<dbReference type="EMBL" id="CCKJ01000034">
    <property type="protein sequence ID" value="CDT72429.1"/>
    <property type="molecule type" value="Genomic_DNA"/>
</dbReference>
<dbReference type="Proteomes" id="UP000041625">
    <property type="component" value="Unassembled WGS sequence"/>
</dbReference>
<dbReference type="InterPro" id="IPR013321">
    <property type="entry name" value="Arc_rbn_hlx_hlx"/>
</dbReference>
<sequence>MSQRPPQINVRMPEDLKQNLHLAANEHNISVNSEIVSRLSASFLKEQPTQSKLPNASEAKEKALASKDSLQLSLLNQITNEIHRRSALGLFSAYISLNEFELCDGEEPVVEAVIKPIISSLVDSGYTLPDDWDAGGFTIAWE</sequence>
<comment type="caution">
    <text evidence="2">The sequence shown here is derived from an EMBL/GenBank/DDBJ whole genome shotgun (WGS) entry which is preliminary data.</text>
</comment>
<dbReference type="Gene3D" id="1.10.1220.10">
    <property type="entry name" value="Met repressor-like"/>
    <property type="match status" value="1"/>
</dbReference>
<dbReference type="InterPro" id="IPR010985">
    <property type="entry name" value="Ribbon_hlx_hlx"/>
</dbReference>